<dbReference type="NCBIfam" id="TIGR00973">
    <property type="entry name" value="leuA_bact"/>
    <property type="match status" value="1"/>
</dbReference>
<feature type="binding site" evidence="11">
    <location>
        <position position="13"/>
    </location>
    <ligand>
        <name>Mn(2+)</name>
        <dbReference type="ChEBI" id="CHEBI:29035"/>
    </ligand>
</feature>
<dbReference type="EMBL" id="DRUY01000167">
    <property type="protein sequence ID" value="HHI65878.1"/>
    <property type="molecule type" value="Genomic_DNA"/>
</dbReference>
<dbReference type="EC" id="2.3.3.13" evidence="3 11"/>
<dbReference type="InterPro" id="IPR013709">
    <property type="entry name" value="2-isopropylmalate_synth_dimer"/>
</dbReference>
<comment type="pathway">
    <text evidence="1 11">Amino-acid biosynthesis; L-leucine biosynthesis; L-leucine from 3-methyl-2-oxobutanoate: step 1/4.</text>
</comment>
<comment type="function">
    <text evidence="11">Catalyzes the condensation of the acetyl group of acetyl-CoA with 3-methyl-2-oxobutanoate (2-ketoisovalerate) to form 3-carboxy-3-hydroxy-4-methylpentanoate (2-isopropylmalate).</text>
</comment>
<comment type="caution">
    <text evidence="13">The sequence shown here is derived from an EMBL/GenBank/DDBJ whole genome shotgun (WGS) entry which is preliminary data.</text>
</comment>
<dbReference type="InterPro" id="IPR000891">
    <property type="entry name" value="PYR_CT"/>
</dbReference>
<reference evidence="13" key="1">
    <citation type="journal article" date="2020" name="mSystems">
        <title>Genome- and Community-Level Interaction Insights into Carbon Utilization and Element Cycling Functions of Hydrothermarchaeota in Hydrothermal Sediment.</title>
        <authorList>
            <person name="Zhou Z."/>
            <person name="Liu Y."/>
            <person name="Xu W."/>
            <person name="Pan J."/>
            <person name="Luo Z.H."/>
            <person name="Li M."/>
        </authorList>
    </citation>
    <scope>NUCLEOTIDE SEQUENCE [LARGE SCALE GENOMIC DNA]</scope>
    <source>
        <strain evidence="13">SpSt-1019</strain>
    </source>
</reference>
<dbReference type="GO" id="GO:0003852">
    <property type="term" value="F:2-isopropylmalate synthase activity"/>
    <property type="evidence" value="ECO:0007669"/>
    <property type="project" value="UniProtKB-UniRule"/>
</dbReference>
<dbReference type="PANTHER" id="PTHR10277:SF9">
    <property type="entry name" value="2-ISOPROPYLMALATE SYNTHASE 1, CHLOROPLASTIC-RELATED"/>
    <property type="match status" value="1"/>
</dbReference>
<dbReference type="FunFam" id="3.30.160.270:FF:000003">
    <property type="entry name" value="2-isopropylmalate synthase"/>
    <property type="match status" value="1"/>
</dbReference>
<evidence type="ECO:0000256" key="1">
    <source>
        <dbReference type="ARBA" id="ARBA00004689"/>
    </source>
</evidence>
<comment type="cofactor">
    <cofactor evidence="11">
        <name>Mn(2+)</name>
        <dbReference type="ChEBI" id="CHEBI:29035"/>
    </cofactor>
</comment>
<evidence type="ECO:0000256" key="7">
    <source>
        <dbReference type="ARBA" id="ARBA00022679"/>
    </source>
</evidence>
<dbReference type="SUPFAM" id="SSF51569">
    <property type="entry name" value="Aldolase"/>
    <property type="match status" value="1"/>
</dbReference>
<keyword evidence="5 11" id="KW-0432">Leucine biosynthesis</keyword>
<evidence type="ECO:0000256" key="3">
    <source>
        <dbReference type="ARBA" id="ARBA00012973"/>
    </source>
</evidence>
<gene>
    <name evidence="11" type="primary">leuA</name>
    <name evidence="13" type="ORF">ENL70_04960</name>
</gene>
<dbReference type="Gene3D" id="3.20.20.70">
    <property type="entry name" value="Aldolase class I"/>
    <property type="match status" value="1"/>
</dbReference>
<proteinExistence type="inferred from homology"/>
<keyword evidence="6 11" id="KW-0028">Amino-acid biosynthesis</keyword>
<dbReference type="PANTHER" id="PTHR10277">
    <property type="entry name" value="HOMOCITRATE SYNTHASE-RELATED"/>
    <property type="match status" value="1"/>
</dbReference>
<evidence type="ECO:0000256" key="5">
    <source>
        <dbReference type="ARBA" id="ARBA00022430"/>
    </source>
</evidence>
<dbReference type="GO" id="GO:0009098">
    <property type="term" value="P:L-leucine biosynthetic process"/>
    <property type="evidence" value="ECO:0007669"/>
    <property type="project" value="UniProtKB-UniRule"/>
</dbReference>
<feature type="binding site" evidence="11">
    <location>
        <position position="203"/>
    </location>
    <ligand>
        <name>Mn(2+)</name>
        <dbReference type="ChEBI" id="CHEBI:29035"/>
    </ligand>
</feature>
<evidence type="ECO:0000313" key="13">
    <source>
        <dbReference type="EMBL" id="HHI65878.1"/>
    </source>
</evidence>
<dbReference type="GO" id="GO:0003985">
    <property type="term" value="F:acetyl-CoA C-acetyltransferase activity"/>
    <property type="evidence" value="ECO:0007669"/>
    <property type="project" value="UniProtKB-UniRule"/>
</dbReference>
<dbReference type="Gene3D" id="3.30.160.270">
    <property type="match status" value="1"/>
</dbReference>
<dbReference type="NCBIfam" id="NF002085">
    <property type="entry name" value="PRK00915.1-2"/>
    <property type="match status" value="1"/>
</dbReference>
<keyword evidence="9 11" id="KW-0464">Manganese</keyword>
<dbReference type="CDD" id="cd07940">
    <property type="entry name" value="DRE_TIM_IPMS"/>
    <property type="match status" value="1"/>
</dbReference>
<evidence type="ECO:0000256" key="9">
    <source>
        <dbReference type="ARBA" id="ARBA00023211"/>
    </source>
</evidence>
<accession>A0A7C5KDB9</accession>
<dbReference type="GO" id="GO:0030145">
    <property type="term" value="F:manganese ion binding"/>
    <property type="evidence" value="ECO:0007669"/>
    <property type="project" value="UniProtKB-UniRule"/>
</dbReference>
<evidence type="ECO:0000256" key="11">
    <source>
        <dbReference type="HAMAP-Rule" id="MF_01025"/>
    </source>
</evidence>
<dbReference type="InterPro" id="IPR013785">
    <property type="entry name" value="Aldolase_TIM"/>
</dbReference>
<evidence type="ECO:0000256" key="4">
    <source>
        <dbReference type="ARBA" id="ARBA00018198"/>
    </source>
</evidence>
<dbReference type="InterPro" id="IPR005671">
    <property type="entry name" value="LeuA_bact_synth"/>
</dbReference>
<dbReference type="InterPro" id="IPR036230">
    <property type="entry name" value="LeuA_allosteric_dom_sf"/>
</dbReference>
<dbReference type="Pfam" id="PF00682">
    <property type="entry name" value="HMGL-like"/>
    <property type="match status" value="1"/>
</dbReference>
<dbReference type="FunFam" id="3.20.20.70:FF:000010">
    <property type="entry name" value="2-isopropylmalate synthase"/>
    <property type="match status" value="1"/>
</dbReference>
<dbReference type="NCBIfam" id="NF002086">
    <property type="entry name" value="PRK00915.1-3"/>
    <property type="match status" value="1"/>
</dbReference>
<dbReference type="PROSITE" id="PS50991">
    <property type="entry name" value="PYR_CT"/>
    <property type="match status" value="1"/>
</dbReference>
<keyword evidence="7 11" id="KW-0808">Transferase</keyword>
<comment type="similarity">
    <text evidence="2 11">Belongs to the alpha-IPM synthase/homocitrate synthase family. LeuA type 1 subfamily.</text>
</comment>
<comment type="subunit">
    <text evidence="11">Homodimer.</text>
</comment>
<feature type="region of interest" description="Regulatory domain" evidence="11">
    <location>
        <begin position="390"/>
        <end position="507"/>
    </location>
</feature>
<dbReference type="SUPFAM" id="SSF110921">
    <property type="entry name" value="2-isopropylmalate synthase LeuA, allosteric (dimerisation) domain"/>
    <property type="match status" value="1"/>
</dbReference>
<dbReference type="GO" id="GO:0005737">
    <property type="term" value="C:cytoplasm"/>
    <property type="evidence" value="ECO:0007669"/>
    <property type="project" value="UniProtKB-UniRule"/>
</dbReference>
<feature type="binding site" evidence="11">
    <location>
        <position position="237"/>
    </location>
    <ligand>
        <name>Mn(2+)</name>
        <dbReference type="ChEBI" id="CHEBI:29035"/>
    </ligand>
</feature>
<evidence type="ECO:0000259" key="12">
    <source>
        <dbReference type="PROSITE" id="PS50991"/>
    </source>
</evidence>
<organism evidence="13">
    <name type="scientific">Thermodesulfobium narugense</name>
    <dbReference type="NCBI Taxonomy" id="184064"/>
    <lineage>
        <taxon>Bacteria</taxon>
        <taxon>Pseudomonadati</taxon>
        <taxon>Thermodesulfobiota</taxon>
        <taxon>Thermodesulfobiia</taxon>
        <taxon>Thermodesulfobiales</taxon>
        <taxon>Thermodesulfobiaceae</taxon>
        <taxon>Thermodesulfobium</taxon>
    </lineage>
</organism>
<dbReference type="AlphaFoldDB" id="A0A7C5KDB9"/>
<feature type="binding site" evidence="11">
    <location>
        <position position="201"/>
    </location>
    <ligand>
        <name>Mn(2+)</name>
        <dbReference type="ChEBI" id="CHEBI:29035"/>
    </ligand>
</feature>
<dbReference type="InterPro" id="IPR054691">
    <property type="entry name" value="LeuA/HCS_post-cat"/>
</dbReference>
<dbReference type="NCBIfam" id="NF002088">
    <property type="entry name" value="PRK00915.1-5"/>
    <property type="match status" value="1"/>
</dbReference>
<dbReference type="PROSITE" id="PS00816">
    <property type="entry name" value="AIPM_HOMOCIT_SYNTH_2"/>
    <property type="match status" value="1"/>
</dbReference>
<keyword evidence="10 11" id="KW-0100">Branched-chain amino acid biosynthesis</keyword>
<dbReference type="Pfam" id="PF22617">
    <property type="entry name" value="HCS_D2"/>
    <property type="match status" value="1"/>
</dbReference>
<protein>
    <recommendedName>
        <fullName evidence="4 11">2-isopropylmalate synthase</fullName>
        <ecNumber evidence="3 11">2.3.3.13</ecNumber>
    </recommendedName>
    <alternativeName>
        <fullName evidence="11">Alpha-IPM synthase</fullName>
    </alternativeName>
    <alternativeName>
        <fullName evidence="11">Alpha-isopropylmalate synthase</fullName>
    </alternativeName>
</protein>
<evidence type="ECO:0000256" key="10">
    <source>
        <dbReference type="ARBA" id="ARBA00023304"/>
    </source>
</evidence>
<name>A0A7C5KDB9_9BACT</name>
<keyword evidence="11" id="KW-0963">Cytoplasm</keyword>
<evidence type="ECO:0000256" key="8">
    <source>
        <dbReference type="ARBA" id="ARBA00022723"/>
    </source>
</evidence>
<dbReference type="SMART" id="SM00917">
    <property type="entry name" value="LeuA_dimer"/>
    <property type="match status" value="1"/>
</dbReference>
<dbReference type="InterPro" id="IPR002034">
    <property type="entry name" value="AIPM/Hcit_synth_CS"/>
</dbReference>
<evidence type="ECO:0000256" key="6">
    <source>
        <dbReference type="ARBA" id="ARBA00022605"/>
    </source>
</evidence>
<dbReference type="Pfam" id="PF08502">
    <property type="entry name" value="LeuA_dimer"/>
    <property type="match status" value="1"/>
</dbReference>
<dbReference type="UniPathway" id="UPA00048">
    <property type="reaction ID" value="UER00070"/>
</dbReference>
<dbReference type="FunFam" id="1.10.238.260:FF:000001">
    <property type="entry name" value="2-isopropylmalate synthase"/>
    <property type="match status" value="1"/>
</dbReference>
<keyword evidence="13" id="KW-0012">Acyltransferase</keyword>
<dbReference type="PROSITE" id="PS00815">
    <property type="entry name" value="AIPM_HOMOCIT_SYNTH_1"/>
    <property type="match status" value="1"/>
</dbReference>
<sequence length="507" mass="55510">MKRIKIFDTTLRDGEQSPGVSLNSEEKCEIAKQLARLNVDCIEAGFPIASEGDFRAVQQIAREVKGPIIAALARAKKEDIDKAWDAIKESEKPRIHTFLATSDLHLEKKLQISREVALSKIRESVKYASSLCSDVEFSAEDASRSDLEFLAQCVSVAIEAGAKTINIPDTVGYATPSEMADIIRYLKENVVGIEKVDLSVHCHNDLGLAVANSLASIEAGATQVECTINGIGERAGNAALEEIVMALFVRKNFYQSYTGINTQEIYRTSRLVSSLTGMNVQANKAIVGANAFAHESGIHQDGVLKDKRTYEILDSELIGLTGSQMVLGKHSGRHAFRKRIEDLGFRLSSSDLNKAFIAFKEMADKKQQIHDMDLITLISDIIFQGEEFYRVDYVSVFSGTNSYPTATVVLEKNSGERLIDSGIGNGSVDAIYKTIEKIVNLKLNLVDFNIKAITGGTDALGEVTVRVQDSDKRVFIGRGSDTDILVASAKAFVSSVNKMISYNSMQT</sequence>
<dbReference type="HAMAP" id="MF_01025">
    <property type="entry name" value="LeuA_type1"/>
    <property type="match status" value="1"/>
</dbReference>
<dbReference type="Gene3D" id="1.10.238.260">
    <property type="match status" value="1"/>
</dbReference>
<evidence type="ECO:0000256" key="2">
    <source>
        <dbReference type="ARBA" id="ARBA00009396"/>
    </source>
</evidence>
<comment type="catalytic activity">
    <reaction evidence="11">
        <text>3-methyl-2-oxobutanoate + acetyl-CoA + H2O = (2S)-2-isopropylmalate + CoA + H(+)</text>
        <dbReference type="Rhea" id="RHEA:21524"/>
        <dbReference type="ChEBI" id="CHEBI:1178"/>
        <dbReference type="ChEBI" id="CHEBI:11851"/>
        <dbReference type="ChEBI" id="CHEBI:15377"/>
        <dbReference type="ChEBI" id="CHEBI:15378"/>
        <dbReference type="ChEBI" id="CHEBI:57287"/>
        <dbReference type="ChEBI" id="CHEBI:57288"/>
        <dbReference type="EC" id="2.3.3.13"/>
    </reaction>
</comment>
<keyword evidence="8 11" id="KW-0479">Metal-binding</keyword>
<dbReference type="InterPro" id="IPR050073">
    <property type="entry name" value="2-IPM_HCS-like"/>
</dbReference>
<feature type="domain" description="Pyruvate carboxyltransferase" evidence="12">
    <location>
        <begin position="4"/>
        <end position="266"/>
    </location>
</feature>